<dbReference type="Pfam" id="PF12796">
    <property type="entry name" value="Ank_2"/>
    <property type="match status" value="1"/>
</dbReference>
<dbReference type="Proteomes" id="UP000826661">
    <property type="component" value="Chromosome III"/>
</dbReference>
<keyword evidence="2" id="KW-0040">ANK repeat</keyword>
<dbReference type="SUPFAM" id="SSF48403">
    <property type="entry name" value="Ankyrin repeat"/>
    <property type="match status" value="1"/>
</dbReference>
<gene>
    <name evidence="4" type="ORF">H0G86_005871</name>
</gene>
<dbReference type="PROSITE" id="PS50088">
    <property type="entry name" value="ANK_REPEAT"/>
    <property type="match status" value="3"/>
</dbReference>
<dbReference type="Gene3D" id="3.40.50.300">
    <property type="entry name" value="P-loop containing nucleotide triphosphate hydrolases"/>
    <property type="match status" value="1"/>
</dbReference>
<dbReference type="Gene3D" id="1.25.40.20">
    <property type="entry name" value="Ankyrin repeat-containing domain"/>
    <property type="match status" value="2"/>
</dbReference>
<dbReference type="SMART" id="SM00248">
    <property type="entry name" value="ANK"/>
    <property type="match status" value="7"/>
</dbReference>
<evidence type="ECO:0000259" key="3">
    <source>
        <dbReference type="Pfam" id="PF24883"/>
    </source>
</evidence>
<evidence type="ECO:0000313" key="5">
    <source>
        <dbReference type="Proteomes" id="UP000826661"/>
    </source>
</evidence>
<reference evidence="4 5" key="1">
    <citation type="journal article" date="2021" name="BMC Genomics">
        <title>Telomere-to-telomere genome assembly of asparaginase-producing Trichoderma simmonsii.</title>
        <authorList>
            <person name="Chung D."/>
            <person name="Kwon Y.M."/>
            <person name="Yang Y."/>
        </authorList>
    </citation>
    <scope>NUCLEOTIDE SEQUENCE [LARGE SCALE GENOMIC DNA]</scope>
    <source>
        <strain evidence="4 5">GH-Sj1</strain>
    </source>
</reference>
<accession>A0A8G0PJC4</accession>
<protein>
    <submittedName>
        <fullName evidence="4">ANK_REP_REGION domain-containing protein</fullName>
    </submittedName>
</protein>
<dbReference type="InterPro" id="IPR002110">
    <property type="entry name" value="Ankyrin_rpt"/>
</dbReference>
<dbReference type="InterPro" id="IPR056884">
    <property type="entry name" value="NPHP3-like_N"/>
</dbReference>
<feature type="repeat" description="ANK" evidence="2">
    <location>
        <begin position="626"/>
        <end position="658"/>
    </location>
</feature>
<proteinExistence type="predicted"/>
<sequence>MSEKNNNINKEGNITYHPKVASSPKHIAQGKHRDLKAKWQNSNTCQWLIRESAFQSWEKMEAEYSLLWLYGGPGCGKSILMSCVIECIHQNQFLIKGPDAVHSLYYYVGFHIEDNQNTDELYRDILTTFWEQTINESSDRTTNTYDEYSSLEEIENTLHELLISSKRDIYIIVDALDQLPNVTQERLICGINALARKLRYEMSSYRLSVAISSRHCNCTDELQTRRLFPVQVTGEKNRGDIEKYLEENLRSALLDGNPQLKRRLLDELAQKADGIFLWVSLQASSISQMKHESQVIEALLKLSPPRILEDLYKTYAYKFKVLQNTMEQQIVQRAVALLASNLGSMSKDAMCVALSLGANGTINKKLHQDLVKNTSAIVSSSEHLIQFNEHLGTFQFCHITVFEFFRTYEPAAYNLQIAELCLSYLRSLEFGQGSLDDATWFNTENLELVIQNHPFLPFVSSIWAISIQKSFISKDILATEKRYSTFLDLLQILFAKSQGGKFENLQLAFQIDLFNMGKKLPVGVHHEHIVSYYGLAGLFDIFVARKWFDVTRLDGDGLTPLHWALRNTVKIYDTSSTIAKLIQNGAKINARDKEGHTPLHYAARYGNLQAVELLVKKAELNFTNANKETALVAACRKHHEDVISRLVKAGADVRVQSSFGTALQVISLIGCCRCANAILKKYGDSKIIMEKDWPFGTSLHSAAFHGHSELVRLLCSKCMNIRATHKIYGTPVTAAVMGLKPGLDVRPFLDTVKILLSHGVKVNDQSGTLGPALRAAAYHRNREMVILLLENGAKISKAGGRTGTAYEVAKSRGHTDIMHVLSERGKGALDDDKDHDLPWHNRQQILRQEFRTTSRAGSMDTINRLIKQFEKSLKKEIPNGETIFLKALVRLGKDAFIDVIELATMSHNDIDVPTTKQDNNHISRLRDDLSEFLGLGSASKDGEPILTHEARTGGVASPHIGLSTNTLVQGSHGKHFQQVLYRMALAAVNILDTAIATNDRQLIRLITNTWVEASNNLVSHSELGEPILEMAVQRRADELERHLINEHLSLKRKFQKAETSVLPGIELLLVAIERGKGFRHLSFVISKVWMIAMSELVGHLGKAGEAPMQELIRILAKRLSAAVKAKDELNAEVCGQAGIELLRAAMLSPRPRLLSRFSEKLVMELGARLVESMDSMVDKITNMRWEEYQSCCKHSEHDEVLSLTLVGLGVLRTAIKQGTDCVISKLLPFVESGFEMAREAHLDGHASSGNDIPVSDLEAIFDTTVDLFAVSEEIQPGSLRALALKILAFLEVKSSNYQQDVIMLVFQRVEEAVRIVNPTERRKQVLRIARMILAFADADMGTKERYLTVRLIFDQVTSGHLAKLLPTIAEIKELAGYKKVIEHLKKDLEKTEERKDGGI</sequence>
<dbReference type="PROSITE" id="PS50297">
    <property type="entry name" value="ANK_REP_REGION"/>
    <property type="match status" value="2"/>
</dbReference>
<evidence type="ECO:0000313" key="4">
    <source>
        <dbReference type="EMBL" id="QYS98703.1"/>
    </source>
</evidence>
<keyword evidence="1" id="KW-0677">Repeat</keyword>
<dbReference type="SUPFAM" id="SSF52540">
    <property type="entry name" value="P-loop containing nucleoside triphosphate hydrolases"/>
    <property type="match status" value="1"/>
</dbReference>
<dbReference type="PRINTS" id="PR01415">
    <property type="entry name" value="ANKYRIN"/>
</dbReference>
<feature type="domain" description="Nephrocystin 3-like N-terminal" evidence="3">
    <location>
        <begin position="43"/>
        <end position="214"/>
    </location>
</feature>
<dbReference type="PANTHER" id="PTHR10039">
    <property type="entry name" value="AMELOGENIN"/>
    <property type="match status" value="1"/>
</dbReference>
<dbReference type="Pfam" id="PF24883">
    <property type="entry name" value="NPHP3_N"/>
    <property type="match status" value="1"/>
</dbReference>
<feature type="repeat" description="ANK" evidence="2">
    <location>
        <begin position="594"/>
        <end position="617"/>
    </location>
</feature>
<feature type="repeat" description="ANK" evidence="2">
    <location>
        <begin position="556"/>
        <end position="593"/>
    </location>
</feature>
<dbReference type="InterPro" id="IPR027417">
    <property type="entry name" value="P-loop_NTPase"/>
</dbReference>
<evidence type="ECO:0000256" key="1">
    <source>
        <dbReference type="ARBA" id="ARBA00022737"/>
    </source>
</evidence>
<organism evidence="4 5">
    <name type="scientific">Trichoderma simmonsii</name>
    <dbReference type="NCBI Taxonomy" id="1491479"/>
    <lineage>
        <taxon>Eukaryota</taxon>
        <taxon>Fungi</taxon>
        <taxon>Dikarya</taxon>
        <taxon>Ascomycota</taxon>
        <taxon>Pezizomycotina</taxon>
        <taxon>Sordariomycetes</taxon>
        <taxon>Hypocreomycetidae</taxon>
        <taxon>Hypocreales</taxon>
        <taxon>Hypocreaceae</taxon>
        <taxon>Trichoderma</taxon>
    </lineage>
</organism>
<dbReference type="InterPro" id="IPR036770">
    <property type="entry name" value="Ankyrin_rpt-contain_sf"/>
</dbReference>
<keyword evidence="5" id="KW-1185">Reference proteome</keyword>
<dbReference type="PANTHER" id="PTHR10039:SF16">
    <property type="entry name" value="GPI INOSITOL-DEACYLASE"/>
    <property type="match status" value="1"/>
</dbReference>
<name>A0A8G0PJC4_9HYPO</name>
<dbReference type="EMBL" id="CP075866">
    <property type="protein sequence ID" value="QYS98703.1"/>
    <property type="molecule type" value="Genomic_DNA"/>
</dbReference>
<evidence type="ECO:0000256" key="2">
    <source>
        <dbReference type="PROSITE-ProRule" id="PRU00023"/>
    </source>
</evidence>